<feature type="compositionally biased region" description="Low complexity" evidence="1">
    <location>
        <begin position="152"/>
        <end position="164"/>
    </location>
</feature>
<keyword evidence="3" id="KW-0732">Signal</keyword>
<organism evidence="4 5">
    <name type="scientific">Linnemannia gamsii</name>
    <dbReference type="NCBI Taxonomy" id="64522"/>
    <lineage>
        <taxon>Eukaryota</taxon>
        <taxon>Fungi</taxon>
        <taxon>Fungi incertae sedis</taxon>
        <taxon>Mucoromycota</taxon>
        <taxon>Mortierellomycotina</taxon>
        <taxon>Mortierellomycetes</taxon>
        <taxon>Mortierellales</taxon>
        <taxon>Mortierellaceae</taxon>
        <taxon>Linnemannia</taxon>
    </lineage>
</organism>
<gene>
    <name evidence="4" type="ORF">BGZ96_010816</name>
</gene>
<feature type="chain" id="PRO_5046771143" evidence="3">
    <location>
        <begin position="19"/>
        <end position="211"/>
    </location>
</feature>
<evidence type="ECO:0000256" key="2">
    <source>
        <dbReference type="SAM" id="Phobius"/>
    </source>
</evidence>
<dbReference type="EMBL" id="JAAAIM010000724">
    <property type="protein sequence ID" value="KAG0284851.1"/>
    <property type="molecule type" value="Genomic_DNA"/>
</dbReference>
<comment type="caution">
    <text evidence="4">The sequence shown here is derived from an EMBL/GenBank/DDBJ whole genome shotgun (WGS) entry which is preliminary data.</text>
</comment>
<feature type="transmembrane region" description="Helical" evidence="2">
    <location>
        <begin position="92"/>
        <end position="114"/>
    </location>
</feature>
<keyword evidence="5" id="KW-1185">Reference proteome</keyword>
<evidence type="ECO:0000256" key="3">
    <source>
        <dbReference type="SAM" id="SignalP"/>
    </source>
</evidence>
<sequence>MKVTLILATVVAASSVSAYQCPSATSVATACRQISVFPCTHGHLLYSLTILGTQIFGTVTSSTLMANPVERATPAGTVVPDQNQSTSISGGAIAGIVIGCLAAVALAGLLAWCWRRNLKSGTHQTHNSSVPANNSTAYNTTTPSVPVTQGDNTTSTNYNTGSNTVHPSTSYNTSTTAGYNTANNGYNSTSTTAKNGLSSTSNTANNARDSV</sequence>
<proteinExistence type="predicted"/>
<keyword evidence="2" id="KW-0472">Membrane</keyword>
<evidence type="ECO:0000256" key="1">
    <source>
        <dbReference type="SAM" id="MobiDB-lite"/>
    </source>
</evidence>
<accession>A0ABQ7JVB2</accession>
<feature type="region of interest" description="Disordered" evidence="1">
    <location>
        <begin position="122"/>
        <end position="176"/>
    </location>
</feature>
<evidence type="ECO:0000313" key="4">
    <source>
        <dbReference type="EMBL" id="KAG0284851.1"/>
    </source>
</evidence>
<dbReference type="PROSITE" id="PS51257">
    <property type="entry name" value="PROKAR_LIPOPROTEIN"/>
    <property type="match status" value="1"/>
</dbReference>
<reference evidence="4 5" key="1">
    <citation type="journal article" date="2020" name="Fungal Divers.">
        <title>Resolving the Mortierellaceae phylogeny through synthesis of multi-gene phylogenetics and phylogenomics.</title>
        <authorList>
            <person name="Vandepol N."/>
            <person name="Liber J."/>
            <person name="Desiro A."/>
            <person name="Na H."/>
            <person name="Kennedy M."/>
            <person name="Barry K."/>
            <person name="Grigoriev I.V."/>
            <person name="Miller A.N."/>
            <person name="O'Donnell K."/>
            <person name="Stajich J.E."/>
            <person name="Bonito G."/>
        </authorList>
    </citation>
    <scope>NUCLEOTIDE SEQUENCE [LARGE SCALE GENOMIC DNA]</scope>
    <source>
        <strain evidence="4 5">AD045</strain>
    </source>
</reference>
<keyword evidence="2" id="KW-1133">Transmembrane helix</keyword>
<keyword evidence="2" id="KW-0812">Transmembrane</keyword>
<protein>
    <submittedName>
        <fullName evidence="4">Uncharacterized protein</fullName>
    </submittedName>
</protein>
<feature type="signal peptide" evidence="3">
    <location>
        <begin position="1"/>
        <end position="18"/>
    </location>
</feature>
<feature type="compositionally biased region" description="Polar residues" evidence="1">
    <location>
        <begin position="165"/>
        <end position="176"/>
    </location>
</feature>
<evidence type="ECO:0000313" key="5">
    <source>
        <dbReference type="Proteomes" id="UP001194696"/>
    </source>
</evidence>
<feature type="region of interest" description="Disordered" evidence="1">
    <location>
        <begin position="190"/>
        <end position="211"/>
    </location>
</feature>
<name>A0ABQ7JVB2_9FUNG</name>
<feature type="compositionally biased region" description="Polar residues" evidence="1">
    <location>
        <begin position="122"/>
        <end position="151"/>
    </location>
</feature>
<dbReference type="Proteomes" id="UP001194696">
    <property type="component" value="Unassembled WGS sequence"/>
</dbReference>